<dbReference type="InterPro" id="IPR016024">
    <property type="entry name" value="ARM-type_fold"/>
</dbReference>
<dbReference type="PANTHER" id="PTHR10943">
    <property type="entry name" value="26S PROTEASOME NON-ATPASE REGULATORY SUBUNIT"/>
    <property type="match status" value="1"/>
</dbReference>
<dbReference type="InterPro" id="IPR002015">
    <property type="entry name" value="Proteasome/cyclosome_rpt"/>
</dbReference>
<dbReference type="AlphaFoldDB" id="A0A1Y2BNN9"/>
<dbReference type="STRING" id="329046.A0A1Y2BNN9"/>
<dbReference type="GO" id="GO:0030234">
    <property type="term" value="F:enzyme regulator activity"/>
    <property type="evidence" value="ECO:0007669"/>
    <property type="project" value="UniProtKB-UniRule"/>
</dbReference>
<dbReference type="Proteomes" id="UP000193642">
    <property type="component" value="Unassembled WGS sequence"/>
</dbReference>
<dbReference type="PANTHER" id="PTHR10943:SF1">
    <property type="entry name" value="26S PROTEASOME NON-ATPASE REGULATORY SUBUNIT 2"/>
    <property type="match status" value="1"/>
</dbReference>
<dbReference type="Gene3D" id="1.25.10.10">
    <property type="entry name" value="Leucine-rich Repeat Variant"/>
    <property type="match status" value="1"/>
</dbReference>
<dbReference type="InterPro" id="IPR016643">
    <property type="entry name" value="26S_Psome_Rpn1"/>
</dbReference>
<dbReference type="FunFam" id="1.25.10.10:FF:000026">
    <property type="entry name" value="26S proteasome non-ATPase regulatory subunit 2"/>
    <property type="match status" value="1"/>
</dbReference>
<dbReference type="GO" id="GO:0030674">
    <property type="term" value="F:protein-macromolecule adaptor activity"/>
    <property type="evidence" value="ECO:0007669"/>
    <property type="project" value="EnsemblFungi"/>
</dbReference>
<dbReference type="GO" id="GO:0008540">
    <property type="term" value="C:proteasome regulatory particle, base subcomplex"/>
    <property type="evidence" value="ECO:0007669"/>
    <property type="project" value="UniProtKB-UniRule"/>
</dbReference>
<accession>A0A1Y2BNN9</accession>
<reference evidence="9 10" key="1">
    <citation type="submission" date="2016-07" db="EMBL/GenBank/DDBJ databases">
        <title>Pervasive Adenine N6-methylation of Active Genes in Fungi.</title>
        <authorList>
            <consortium name="DOE Joint Genome Institute"/>
            <person name="Mondo S.J."/>
            <person name="Dannebaum R.O."/>
            <person name="Kuo R.C."/>
            <person name="Labutti K."/>
            <person name="Haridas S."/>
            <person name="Kuo A."/>
            <person name="Salamov A."/>
            <person name="Ahrendt S.R."/>
            <person name="Lipzen A."/>
            <person name="Sullivan W."/>
            <person name="Andreopoulos W.B."/>
            <person name="Clum A."/>
            <person name="Lindquist E."/>
            <person name="Daum C."/>
            <person name="Ramamoorthy G.K."/>
            <person name="Gryganskyi A."/>
            <person name="Culley D."/>
            <person name="Magnuson J.K."/>
            <person name="James T.Y."/>
            <person name="O'Malley M.A."/>
            <person name="Stajich J.E."/>
            <person name="Spatafora J.W."/>
            <person name="Visel A."/>
            <person name="Grigoriev I.V."/>
        </authorList>
    </citation>
    <scope>NUCLEOTIDE SEQUENCE [LARGE SCALE GENOMIC DNA]</scope>
    <source>
        <strain evidence="9 10">JEL800</strain>
    </source>
</reference>
<comment type="caution">
    <text evidence="9">The sequence shown here is derived from an EMBL/GenBank/DDBJ whole genome shotgun (WGS) entry which is preliminary data.</text>
</comment>
<feature type="compositionally biased region" description="Basic and acidic residues" evidence="6">
    <location>
        <begin position="1"/>
        <end position="18"/>
    </location>
</feature>
<proteinExistence type="inferred from homology"/>
<gene>
    <name evidence="9" type="ORF">BCR33DRAFT_722291</name>
</gene>
<evidence type="ECO:0000259" key="8">
    <source>
        <dbReference type="Pfam" id="PF18051"/>
    </source>
</evidence>
<evidence type="ECO:0000256" key="5">
    <source>
        <dbReference type="PIRNR" id="PIRNR015965"/>
    </source>
</evidence>
<keyword evidence="2" id="KW-0677">Repeat</keyword>
<feature type="domain" description="RPN1 N-terminal" evidence="7">
    <location>
        <begin position="54"/>
        <end position="360"/>
    </location>
</feature>
<dbReference type="GO" id="GO:0042176">
    <property type="term" value="P:regulation of protein catabolic process"/>
    <property type="evidence" value="ECO:0007669"/>
    <property type="project" value="InterPro"/>
</dbReference>
<protein>
    <recommendedName>
        <fullName evidence="5">26S proteasome regulatory subunit RPN1</fullName>
    </recommendedName>
</protein>
<comment type="function">
    <text evidence="4 5">Acts as a regulatory subunit of the 26 proteasome which is involved in the ATP-dependent degradation of ubiquitinated proteins.</text>
</comment>
<dbReference type="PIRSF" id="PIRSF015965">
    <property type="entry name" value="26S_Psome_Rpn1"/>
    <property type="match status" value="1"/>
</dbReference>
<dbReference type="GO" id="GO:0034515">
    <property type="term" value="C:proteasome storage granule"/>
    <property type="evidence" value="ECO:0007669"/>
    <property type="project" value="EnsemblFungi"/>
</dbReference>
<dbReference type="OrthoDB" id="10252509at2759"/>
<dbReference type="GO" id="GO:0034399">
    <property type="term" value="C:nuclear periphery"/>
    <property type="evidence" value="ECO:0007669"/>
    <property type="project" value="EnsemblFungi"/>
</dbReference>
<dbReference type="SUPFAM" id="SSF48371">
    <property type="entry name" value="ARM repeat"/>
    <property type="match status" value="1"/>
</dbReference>
<feature type="compositionally biased region" description="Basic and acidic residues" evidence="6">
    <location>
        <begin position="27"/>
        <end position="38"/>
    </location>
</feature>
<dbReference type="Pfam" id="PF17781">
    <property type="entry name" value="RPN1_RPN2_N"/>
    <property type="match status" value="1"/>
</dbReference>
<dbReference type="Pfam" id="PF01851">
    <property type="entry name" value="PC_rep"/>
    <property type="match status" value="2"/>
</dbReference>
<feature type="domain" description="26S proteasome non-ATPase regulatory subunit RPN1 C-terminal" evidence="8">
    <location>
        <begin position="844"/>
        <end position="897"/>
    </location>
</feature>
<keyword evidence="10" id="KW-1185">Reference proteome</keyword>
<dbReference type="EMBL" id="MCGO01000057">
    <property type="protein sequence ID" value="ORY36187.1"/>
    <property type="molecule type" value="Genomic_DNA"/>
</dbReference>
<dbReference type="Pfam" id="PF18051">
    <property type="entry name" value="RPN1_C"/>
    <property type="match status" value="1"/>
</dbReference>
<evidence type="ECO:0000313" key="9">
    <source>
        <dbReference type="EMBL" id="ORY36187.1"/>
    </source>
</evidence>
<evidence type="ECO:0000313" key="10">
    <source>
        <dbReference type="Proteomes" id="UP000193642"/>
    </source>
</evidence>
<dbReference type="InterPro" id="IPR041433">
    <property type="entry name" value="RPN1_C"/>
</dbReference>
<evidence type="ECO:0000256" key="6">
    <source>
        <dbReference type="SAM" id="MobiDB-lite"/>
    </source>
</evidence>
<evidence type="ECO:0000259" key="7">
    <source>
        <dbReference type="Pfam" id="PF17781"/>
    </source>
</evidence>
<evidence type="ECO:0000256" key="1">
    <source>
        <dbReference type="ARBA" id="ARBA00005460"/>
    </source>
</evidence>
<keyword evidence="3 5" id="KW-0647">Proteasome</keyword>
<evidence type="ECO:0000256" key="4">
    <source>
        <dbReference type="ARBA" id="ARBA00057191"/>
    </source>
</evidence>
<name>A0A1Y2BNN9_9FUNG</name>
<organism evidence="9 10">
    <name type="scientific">Rhizoclosmatium globosum</name>
    <dbReference type="NCBI Taxonomy" id="329046"/>
    <lineage>
        <taxon>Eukaryota</taxon>
        <taxon>Fungi</taxon>
        <taxon>Fungi incertae sedis</taxon>
        <taxon>Chytridiomycota</taxon>
        <taxon>Chytridiomycota incertae sedis</taxon>
        <taxon>Chytridiomycetes</taxon>
        <taxon>Chytridiales</taxon>
        <taxon>Chytriomycetaceae</taxon>
        <taxon>Rhizoclosmatium</taxon>
    </lineage>
</organism>
<evidence type="ECO:0000256" key="3">
    <source>
        <dbReference type="ARBA" id="ARBA00022942"/>
    </source>
</evidence>
<dbReference type="InterPro" id="IPR011989">
    <property type="entry name" value="ARM-like"/>
</dbReference>
<dbReference type="InterPro" id="IPR040892">
    <property type="entry name" value="RPN1_N"/>
</dbReference>
<feature type="region of interest" description="Disordered" evidence="6">
    <location>
        <begin position="1"/>
        <end position="49"/>
    </location>
</feature>
<sequence length="907" mass="99574">MTKEIAKPAATEPKDVKMGESSTAAAAKKDVKDPKKKDDDDELSEEDQKLKDELEMLVVRLQESNTSLHKPALESLRTLIRTSTSSMTSVPKPLKFLRPHYYELQAVYEKWPKSENKLFLADIISVLAMSYDDGKRDCLKYRFLGASEPVGSWGHEYVRHLASELIVEYNARAETGDASEATPKDVTPQTPTSDLIKLALEIVPFCLKHNAEADACDLLLELESLHKLPEFVDKDTFGRVCLYIVSMVPYVAPPDDLAILKTARSIYRAQGEWTRSILISLRINDLELVKEDYESCEDPLTKKQLAFICARQQVFFETGDETITEILNNTKLSENFMALARDLDVVEAKTPEDIYKTHLENSRHGSSAANVDSARQNLASTFVNAFVNIGFGSDKLMMNSEDASNSWIYKNKDLGMMSAAASLGAILLWDVEVGLTEIDKFLYSTDDNIKAGALLAIGLVSSGVRHESDPALGLLTEHVNSTTSVHRVAAIVGLGIAYAGSAREEVQELLLPLISDTGLTMELSSLAALALGMVYVGTCNGDIASTILQTLMERDDETLKSSWGRFMGVGLGLLFLGKQDASEATLETLKVIENPLAKLVGVIVDVLSYIGTGNVLKIQSMLHLCNDHLDKEKEDDSFQAFAVLGIALIAMGEEVGAEMALRTFNHLMHYGEPVIRRSVPLALGVLCASNPLVNVLDILSKYSHDHDTDVALNAVFAMGLVGAGTNNARLAQMLRQLAVYYYKNPNVLFVVRVSQGLVHMGKGTVTLNPFHSNKTLLSPVAVSGLITVLTAFTDAKTFIVDKAQAHYLLYFLVPSAYPRFLMTLDENLKNLAVTVRVGQAVDTVGQAGRPKTITGFQTHSTPVLLAYSERAELATEEYISVGTTLEGFVILKKNPEWMEEDSKDAAK</sequence>
<dbReference type="GO" id="GO:0043161">
    <property type="term" value="P:proteasome-mediated ubiquitin-dependent protein catabolic process"/>
    <property type="evidence" value="ECO:0007669"/>
    <property type="project" value="EnsemblFungi"/>
</dbReference>
<evidence type="ECO:0000256" key="2">
    <source>
        <dbReference type="ARBA" id="ARBA00022737"/>
    </source>
</evidence>
<comment type="similarity">
    <text evidence="1 5">Belongs to the proteasome subunit S2 family.</text>
</comment>